<dbReference type="InterPro" id="IPR042178">
    <property type="entry name" value="Serpin_sf_1"/>
</dbReference>
<dbReference type="InterPro" id="IPR023795">
    <property type="entry name" value="Serpin_CS"/>
</dbReference>
<dbReference type="PANTHER" id="PTHR11461:SF342">
    <property type="entry name" value="SERINE PROTEASE INHIBITOR 28DC"/>
    <property type="match status" value="1"/>
</dbReference>
<comment type="similarity">
    <text evidence="1">Belongs to the serpin family.</text>
</comment>
<dbReference type="SMART" id="SM00093">
    <property type="entry name" value="SERPIN"/>
    <property type="match status" value="1"/>
</dbReference>
<dbReference type="Gene3D" id="2.30.39.10">
    <property type="entry name" value="Alpha-1-antitrypsin, domain 1"/>
    <property type="match status" value="1"/>
</dbReference>
<dbReference type="InterPro" id="IPR036186">
    <property type="entry name" value="Serpin_sf"/>
</dbReference>
<evidence type="ECO:0000313" key="5">
    <source>
        <dbReference type="Proteomes" id="UP001209878"/>
    </source>
</evidence>
<accession>A0AAD9KM65</accession>
<feature type="domain" description="Serpin" evidence="3">
    <location>
        <begin position="57"/>
        <end position="425"/>
    </location>
</feature>
<dbReference type="Gene3D" id="3.30.497.10">
    <property type="entry name" value="Antithrombin, subunit I, domain 2"/>
    <property type="match status" value="1"/>
</dbReference>
<reference evidence="4" key="1">
    <citation type="journal article" date="2023" name="Mol. Biol. Evol.">
        <title>Third-Generation Sequencing Reveals the Adaptive Role of the Epigenome in Three Deep-Sea Polychaetes.</title>
        <authorList>
            <person name="Perez M."/>
            <person name="Aroh O."/>
            <person name="Sun Y."/>
            <person name="Lan Y."/>
            <person name="Juniper S.K."/>
            <person name="Young C.R."/>
            <person name="Angers B."/>
            <person name="Qian P.Y."/>
        </authorList>
    </citation>
    <scope>NUCLEOTIDE SEQUENCE</scope>
    <source>
        <strain evidence="4">R07B-5</strain>
    </source>
</reference>
<dbReference type="InterPro" id="IPR042185">
    <property type="entry name" value="Serpin_sf_2"/>
</dbReference>
<organism evidence="4 5">
    <name type="scientific">Ridgeia piscesae</name>
    <name type="common">Tubeworm</name>
    <dbReference type="NCBI Taxonomy" id="27915"/>
    <lineage>
        <taxon>Eukaryota</taxon>
        <taxon>Metazoa</taxon>
        <taxon>Spiralia</taxon>
        <taxon>Lophotrochozoa</taxon>
        <taxon>Annelida</taxon>
        <taxon>Polychaeta</taxon>
        <taxon>Sedentaria</taxon>
        <taxon>Canalipalpata</taxon>
        <taxon>Sabellida</taxon>
        <taxon>Siboglinidae</taxon>
        <taxon>Ridgeia</taxon>
    </lineage>
</organism>
<feature type="chain" id="PRO_5041934676" description="Serpin domain-containing protein" evidence="2">
    <location>
        <begin position="21"/>
        <end position="456"/>
    </location>
</feature>
<dbReference type="Pfam" id="PF00079">
    <property type="entry name" value="Serpin"/>
    <property type="match status" value="1"/>
</dbReference>
<dbReference type="GO" id="GO:0005615">
    <property type="term" value="C:extracellular space"/>
    <property type="evidence" value="ECO:0007669"/>
    <property type="project" value="InterPro"/>
</dbReference>
<name>A0AAD9KM65_RIDPI</name>
<dbReference type="PANTHER" id="PTHR11461">
    <property type="entry name" value="SERINE PROTEASE INHIBITOR, SERPIN"/>
    <property type="match status" value="1"/>
</dbReference>
<dbReference type="InterPro" id="IPR000215">
    <property type="entry name" value="Serpin_fam"/>
</dbReference>
<protein>
    <recommendedName>
        <fullName evidence="3">Serpin domain-containing protein</fullName>
    </recommendedName>
</protein>
<evidence type="ECO:0000256" key="1">
    <source>
        <dbReference type="RuleBase" id="RU000411"/>
    </source>
</evidence>
<dbReference type="EMBL" id="JAODUO010000889">
    <property type="protein sequence ID" value="KAK2173250.1"/>
    <property type="molecule type" value="Genomic_DNA"/>
</dbReference>
<keyword evidence="2" id="KW-0732">Signal</keyword>
<feature type="signal peptide" evidence="2">
    <location>
        <begin position="1"/>
        <end position="20"/>
    </location>
</feature>
<evidence type="ECO:0000256" key="2">
    <source>
        <dbReference type="SAM" id="SignalP"/>
    </source>
</evidence>
<evidence type="ECO:0000313" key="4">
    <source>
        <dbReference type="EMBL" id="KAK2173250.1"/>
    </source>
</evidence>
<gene>
    <name evidence="4" type="ORF">NP493_889g00002</name>
</gene>
<dbReference type="Proteomes" id="UP001209878">
    <property type="component" value="Unassembled WGS sequence"/>
</dbReference>
<dbReference type="GO" id="GO:0004867">
    <property type="term" value="F:serine-type endopeptidase inhibitor activity"/>
    <property type="evidence" value="ECO:0007669"/>
    <property type="project" value="InterPro"/>
</dbReference>
<proteinExistence type="inferred from homology"/>
<keyword evidence="5" id="KW-1185">Reference proteome</keyword>
<sequence length="456" mass="50340">MAYTWTVALLLAALVAVTLAQVKVSPKIAAIQQPIRRVYPICNHQRVVVCANNRFALDLYKNIACSVDGNMIFSPFSVSAALAMTYGGASGVTAKQMAKALRFYNMPWYCNVHKGFLALMNLLQSSSTQYILSPCQQDLRRRRLSFECKSHINFADLTQTYYLSPAENLDIRFDTANSLQHINNWVASQTNNEITNLLTALDPGTGLVLVNAITFKGEWVNKFDLTYSGPFHLTCCDTIQTTKMKFGCGYPMMKHGVIPAFDAQILELPYKGNKVSMYILRPNHIEGLAYLENQLNLAILNAAISSMTAKPIDLAMPKFSLSQTIDLKPILKALGMFDVFSAFDADLHKIGTGNAKLWVDFVVHQAIINVHENGTEASAATAVGVCRVKRATPPPIPYDVDRPFIFFIREQTSGSILFMGRLVKPEAAAATAVGVGKGGDFERFVGMKPDQVFRKG</sequence>
<dbReference type="CDD" id="cd00172">
    <property type="entry name" value="serpin"/>
    <property type="match status" value="1"/>
</dbReference>
<dbReference type="AlphaFoldDB" id="A0AAD9KM65"/>
<comment type="caution">
    <text evidence="4">The sequence shown here is derived from an EMBL/GenBank/DDBJ whole genome shotgun (WGS) entry which is preliminary data.</text>
</comment>
<dbReference type="InterPro" id="IPR023796">
    <property type="entry name" value="Serpin_dom"/>
</dbReference>
<evidence type="ECO:0000259" key="3">
    <source>
        <dbReference type="SMART" id="SM00093"/>
    </source>
</evidence>
<dbReference type="SUPFAM" id="SSF56574">
    <property type="entry name" value="Serpins"/>
    <property type="match status" value="1"/>
</dbReference>
<dbReference type="PROSITE" id="PS00284">
    <property type="entry name" value="SERPIN"/>
    <property type="match status" value="1"/>
</dbReference>